<sequence>MAATIRDIGGVPPIQEICDEAHRVARERSAILPIDGAQPKLWPKKDRLPQVDLAWSQARMLVETRAEELAADRGTARHEVAVRVVRALAYQFGFGRFLPGLVEKKGRTWSADEVRDRCAQVLARPGIDKLADALLRRPDGNGVKAPPRRRPSAKVTLETAVDDL</sequence>
<dbReference type="EMBL" id="CP053892">
    <property type="protein sequence ID" value="QKG20180.1"/>
    <property type="molecule type" value="Genomic_DNA"/>
</dbReference>
<reference evidence="2 3" key="1">
    <citation type="submission" date="2020-05" db="EMBL/GenBank/DDBJ databases">
        <title>Actinomadura verrucosospora NRRL-B18236 (PFL_A860) Genome sequencing and assembly.</title>
        <authorList>
            <person name="Samborskyy M."/>
        </authorList>
    </citation>
    <scope>NUCLEOTIDE SEQUENCE [LARGE SCALE GENOMIC DNA]</scope>
    <source>
        <strain evidence="2 3">NRRL:B18236</strain>
    </source>
</reference>
<evidence type="ECO:0000313" key="2">
    <source>
        <dbReference type="EMBL" id="QKG20180.1"/>
    </source>
</evidence>
<keyword evidence="3" id="KW-1185">Reference proteome</keyword>
<evidence type="ECO:0000256" key="1">
    <source>
        <dbReference type="SAM" id="MobiDB-lite"/>
    </source>
</evidence>
<name>A0A7D3VQ70_ACTVE</name>
<proteinExistence type="predicted"/>
<feature type="region of interest" description="Disordered" evidence="1">
    <location>
        <begin position="138"/>
        <end position="164"/>
    </location>
</feature>
<organism evidence="2 3">
    <name type="scientific">Actinomadura verrucosospora</name>
    <dbReference type="NCBI Taxonomy" id="46165"/>
    <lineage>
        <taxon>Bacteria</taxon>
        <taxon>Bacillati</taxon>
        <taxon>Actinomycetota</taxon>
        <taxon>Actinomycetes</taxon>
        <taxon>Streptosporangiales</taxon>
        <taxon>Thermomonosporaceae</taxon>
        <taxon>Actinomadura</taxon>
    </lineage>
</organism>
<evidence type="ECO:0000313" key="3">
    <source>
        <dbReference type="Proteomes" id="UP000501240"/>
    </source>
</evidence>
<protein>
    <submittedName>
        <fullName evidence="2">Uncharacterized protein</fullName>
    </submittedName>
</protein>
<dbReference type="Proteomes" id="UP000501240">
    <property type="component" value="Chromosome"/>
</dbReference>
<dbReference type="AlphaFoldDB" id="A0A7D3VQ70"/>
<gene>
    <name evidence="2" type="ORF">ACTIVE_1817</name>
</gene>
<accession>A0A7D3VQ70</accession>